<dbReference type="Proteomes" id="UP000717328">
    <property type="component" value="Unassembled WGS sequence"/>
</dbReference>
<evidence type="ECO:0000313" key="2">
    <source>
        <dbReference type="Proteomes" id="UP000717328"/>
    </source>
</evidence>
<dbReference type="AlphaFoldDB" id="A0A9P7FPV8"/>
<proteinExistence type="predicted"/>
<reference evidence="1" key="1">
    <citation type="submission" date="2021-02" db="EMBL/GenBank/DDBJ databases">
        <authorList>
            <person name="Nieuwenhuis M."/>
            <person name="Van De Peppel L.J.J."/>
        </authorList>
    </citation>
    <scope>NUCLEOTIDE SEQUENCE</scope>
    <source>
        <strain evidence="1">D49</strain>
    </source>
</reference>
<dbReference type="EMBL" id="JABCKI010006678">
    <property type="protein sequence ID" value="KAG5634053.1"/>
    <property type="molecule type" value="Genomic_DNA"/>
</dbReference>
<reference evidence="1" key="2">
    <citation type="submission" date="2021-10" db="EMBL/GenBank/DDBJ databases">
        <title>Phylogenomics reveals ancestral predisposition of the termite-cultivated fungus Termitomyces towards a domesticated lifestyle.</title>
        <authorList>
            <person name="Auxier B."/>
            <person name="Grum-Grzhimaylo A."/>
            <person name="Cardenas M.E."/>
            <person name="Lodge J.D."/>
            <person name="Laessoe T."/>
            <person name="Pedersen O."/>
            <person name="Smith M.E."/>
            <person name="Kuyper T.W."/>
            <person name="Franco-Molano E.A."/>
            <person name="Baroni T.J."/>
            <person name="Aanen D.K."/>
        </authorList>
    </citation>
    <scope>NUCLEOTIDE SEQUENCE</scope>
    <source>
        <strain evidence="1">D49</strain>
    </source>
</reference>
<organism evidence="1 2">
    <name type="scientific">Sphagnurus paluster</name>
    <dbReference type="NCBI Taxonomy" id="117069"/>
    <lineage>
        <taxon>Eukaryota</taxon>
        <taxon>Fungi</taxon>
        <taxon>Dikarya</taxon>
        <taxon>Basidiomycota</taxon>
        <taxon>Agaricomycotina</taxon>
        <taxon>Agaricomycetes</taxon>
        <taxon>Agaricomycetidae</taxon>
        <taxon>Agaricales</taxon>
        <taxon>Tricholomatineae</taxon>
        <taxon>Lyophyllaceae</taxon>
        <taxon>Sphagnurus</taxon>
    </lineage>
</organism>
<gene>
    <name evidence="1" type="ORF">H0H81_003596</name>
</gene>
<comment type="caution">
    <text evidence="1">The sequence shown here is derived from an EMBL/GenBank/DDBJ whole genome shotgun (WGS) entry which is preliminary data.</text>
</comment>
<evidence type="ECO:0000313" key="1">
    <source>
        <dbReference type="EMBL" id="KAG5634053.1"/>
    </source>
</evidence>
<name>A0A9P7FPV8_9AGAR</name>
<keyword evidence="2" id="KW-1185">Reference proteome</keyword>
<dbReference type="OrthoDB" id="3944240at2759"/>
<accession>A0A9P7FPV8</accession>
<sequence>MSNEEKKNTSSTAAPSVIPMPMQVLNDSPYSGGMLTLPEYECVLLVSGGSGGIHDWRAGCTRGGVSCGGEAHQPGAWTDQGSGKNKAGEEVKTGEIHFVWSTKSFNLRRFARKFDQVVRAALACNRCCHPGPHRTQAYSVRDMYVLPRGFWCAWAHSVDVGKLVRGIAGADDFAGSEVHTSVESDGSPGSGDTLWACGCVDANVDGASKEGDMEKGVSVGRMCLQGALGVCASGPAGLVRETANVVVRYEMAGGRRGCIRSDMHVTVPGLQDSFIEGYEMDAQLDGLKVDAVPD</sequence>
<protein>
    <submittedName>
        <fullName evidence="1">Uncharacterized protein</fullName>
    </submittedName>
</protein>